<gene>
    <name evidence="3" type="ORF">OP8BY_1212</name>
</gene>
<dbReference type="InterPro" id="IPR000089">
    <property type="entry name" value="Biotin_lipoyl"/>
</dbReference>
<dbReference type="SUPFAM" id="SSF51230">
    <property type="entry name" value="Single hybrid motif"/>
    <property type="match status" value="1"/>
</dbReference>
<dbReference type="EMBL" id="QUAH01000002">
    <property type="protein sequence ID" value="RFT16599.1"/>
    <property type="molecule type" value="Genomic_DNA"/>
</dbReference>
<dbReference type="InterPro" id="IPR033753">
    <property type="entry name" value="GCV_H/Fam206"/>
</dbReference>
<evidence type="ECO:0000313" key="4">
    <source>
        <dbReference type="Proteomes" id="UP000257323"/>
    </source>
</evidence>
<dbReference type="PANTHER" id="PTHR11715">
    <property type="entry name" value="GLYCINE CLEAVAGE SYSTEM H PROTEIN"/>
    <property type="match status" value="1"/>
</dbReference>
<dbReference type="Proteomes" id="UP000257323">
    <property type="component" value="Unassembled WGS sequence"/>
</dbReference>
<evidence type="ECO:0000256" key="1">
    <source>
        <dbReference type="ARBA" id="ARBA00022823"/>
    </source>
</evidence>
<comment type="caution">
    <text evidence="3">The sequence shown here is derived from an EMBL/GenBank/DDBJ whole genome shotgun (WGS) entry which is preliminary data.</text>
</comment>
<dbReference type="InterPro" id="IPR011053">
    <property type="entry name" value="Single_hybrid_motif"/>
</dbReference>
<dbReference type="PANTHER" id="PTHR11715:SF3">
    <property type="entry name" value="GLYCINE CLEAVAGE SYSTEM H PROTEIN-RELATED"/>
    <property type="match status" value="1"/>
</dbReference>
<dbReference type="CDD" id="cd06848">
    <property type="entry name" value="GCS_H"/>
    <property type="match status" value="1"/>
</dbReference>
<organism evidence="3 4">
    <name type="scientific">Candidatus Saccharicenans subterraneus</name>
    <dbReference type="NCBI Taxonomy" id="2508984"/>
    <lineage>
        <taxon>Bacteria</taxon>
        <taxon>Candidatus Aminicenantota</taxon>
        <taxon>Candidatus Aminicenantia</taxon>
        <taxon>Candidatus Aminicenantales</taxon>
        <taxon>Candidatus Saccharicenantaceae</taxon>
        <taxon>Candidatus Saccharicenans</taxon>
    </lineage>
</organism>
<proteinExistence type="predicted"/>
<dbReference type="Gene3D" id="2.40.50.100">
    <property type="match status" value="1"/>
</dbReference>
<evidence type="ECO:0000313" key="3">
    <source>
        <dbReference type="EMBL" id="RFT16599.1"/>
    </source>
</evidence>
<protein>
    <submittedName>
        <fullName evidence="3">Glycine cleavage system H protein</fullName>
    </submittedName>
</protein>
<keyword evidence="1" id="KW-0450">Lipoyl</keyword>
<dbReference type="GO" id="GO:0019464">
    <property type="term" value="P:glycine decarboxylation via glycine cleavage system"/>
    <property type="evidence" value="ECO:0007669"/>
    <property type="project" value="InterPro"/>
</dbReference>
<dbReference type="GO" id="GO:0005829">
    <property type="term" value="C:cytosol"/>
    <property type="evidence" value="ECO:0007669"/>
    <property type="project" value="TreeGrafter"/>
</dbReference>
<reference evidence="3 4" key="1">
    <citation type="submission" date="2018-08" db="EMBL/GenBank/DDBJ databases">
        <title>Genome analysis of the thermophilic bacterium of the candidate phylum Aminicenantes from deep subsurface aquifer revealed its physiology and ecological role.</title>
        <authorList>
            <person name="Kadnikov V.V."/>
            <person name="Mardanov A.V."/>
            <person name="Beletsky A.V."/>
            <person name="Karnachuk O.V."/>
            <person name="Ravin N.V."/>
        </authorList>
    </citation>
    <scope>NUCLEOTIDE SEQUENCE [LARGE SCALE GENOMIC DNA]</scope>
    <source>
        <strain evidence="3">BY38</strain>
    </source>
</reference>
<dbReference type="Pfam" id="PF01597">
    <property type="entry name" value="GCV_H"/>
    <property type="match status" value="1"/>
</dbReference>
<accession>A0A3E2BPE5</accession>
<dbReference type="InterPro" id="IPR002930">
    <property type="entry name" value="GCV_H"/>
</dbReference>
<dbReference type="GO" id="GO:0005960">
    <property type="term" value="C:glycine cleavage complex"/>
    <property type="evidence" value="ECO:0007669"/>
    <property type="project" value="InterPro"/>
</dbReference>
<dbReference type="PROSITE" id="PS50968">
    <property type="entry name" value="BIOTINYL_LIPOYL"/>
    <property type="match status" value="1"/>
</dbReference>
<feature type="domain" description="Lipoyl-binding" evidence="2">
    <location>
        <begin position="30"/>
        <end position="115"/>
    </location>
</feature>
<evidence type="ECO:0000259" key="2">
    <source>
        <dbReference type="PROSITE" id="PS50968"/>
    </source>
</evidence>
<sequence>MAIIRGCNLPEDLYYYPEKHLWLKPLGGNLFRIGLTPIAGKLAGGKLNAVTIRSKNIGQEVQQGKSLATLESSKYVGPVPAPITGIVKSGNDRLAADPNLVISDPYGEGWVAEIEATKWDQEKATLLTGAEGLAEYEKKLEAAGISCG</sequence>
<dbReference type="AlphaFoldDB" id="A0A3E2BPE5"/>
<dbReference type="GO" id="GO:0009249">
    <property type="term" value="P:protein lipoylation"/>
    <property type="evidence" value="ECO:0007669"/>
    <property type="project" value="TreeGrafter"/>
</dbReference>
<name>A0A3E2BPE5_9BACT</name>